<dbReference type="RefSeq" id="WP_261401130.1">
    <property type="nucleotide sequence ID" value="NZ_CP081869.1"/>
</dbReference>
<dbReference type="KEGG" id="cmet:K6K41_13780"/>
<gene>
    <name evidence="2" type="ORF">K6K41_13780</name>
</gene>
<keyword evidence="1" id="KW-1133">Transmembrane helix</keyword>
<feature type="transmembrane region" description="Helical" evidence="1">
    <location>
        <begin position="24"/>
        <end position="46"/>
    </location>
</feature>
<feature type="transmembrane region" description="Helical" evidence="1">
    <location>
        <begin position="167"/>
        <end position="185"/>
    </location>
</feature>
<dbReference type="EMBL" id="CP081869">
    <property type="protein sequence ID" value="QZN98230.1"/>
    <property type="molecule type" value="Genomic_DNA"/>
</dbReference>
<name>A0A9E6UKS3_9HYPH</name>
<organism evidence="2 3">
    <name type="scientific">Chenggangzhangella methanolivorans</name>
    <dbReference type="NCBI Taxonomy" id="1437009"/>
    <lineage>
        <taxon>Bacteria</taxon>
        <taxon>Pseudomonadati</taxon>
        <taxon>Pseudomonadota</taxon>
        <taxon>Alphaproteobacteria</taxon>
        <taxon>Hyphomicrobiales</taxon>
        <taxon>Methylopilaceae</taxon>
        <taxon>Chenggangzhangella</taxon>
    </lineage>
</organism>
<dbReference type="Proteomes" id="UP000825701">
    <property type="component" value="Chromosome"/>
</dbReference>
<keyword evidence="1" id="KW-0472">Membrane</keyword>
<accession>A0A9E6UKS3</accession>
<evidence type="ECO:0008006" key="4">
    <source>
        <dbReference type="Google" id="ProtNLM"/>
    </source>
</evidence>
<reference evidence="2" key="1">
    <citation type="submission" date="2021-08" db="EMBL/GenBank/DDBJ databases">
        <authorList>
            <person name="Zhang H."/>
            <person name="Xu M."/>
            <person name="Yu Z."/>
            <person name="Yang L."/>
            <person name="Cai Y."/>
        </authorList>
    </citation>
    <scope>NUCLEOTIDE SEQUENCE</scope>
    <source>
        <strain evidence="2">CHL1</strain>
    </source>
</reference>
<feature type="transmembrane region" description="Helical" evidence="1">
    <location>
        <begin position="101"/>
        <end position="125"/>
    </location>
</feature>
<dbReference type="AlphaFoldDB" id="A0A9E6UKS3"/>
<feature type="transmembrane region" description="Helical" evidence="1">
    <location>
        <begin position="52"/>
        <end position="73"/>
    </location>
</feature>
<evidence type="ECO:0000313" key="2">
    <source>
        <dbReference type="EMBL" id="QZN98230.1"/>
    </source>
</evidence>
<sequence length="194" mass="22184">MSEENAQTVEGEFFKKFVREHQDVCFGWFAFFVSLNILLFVIYFCWSRNETPILALEFVALISGMIGASIWTLRRIYTGYVSVRIDPVEYTITPSQRSDKIYAFLFLNIPGALGAFYALLFYIVISSGLISGEFFPKFDCSAKDQCDTFSGAFHNWTIVGPTSFNKLIFWCFMAGFIERFVPTMIGDMSRSKIA</sequence>
<keyword evidence="3" id="KW-1185">Reference proteome</keyword>
<evidence type="ECO:0000313" key="3">
    <source>
        <dbReference type="Proteomes" id="UP000825701"/>
    </source>
</evidence>
<protein>
    <recommendedName>
        <fullName evidence="4">Transmembrane protein</fullName>
    </recommendedName>
</protein>
<evidence type="ECO:0000256" key="1">
    <source>
        <dbReference type="SAM" id="Phobius"/>
    </source>
</evidence>
<keyword evidence="1" id="KW-0812">Transmembrane</keyword>
<proteinExistence type="predicted"/>